<dbReference type="SUPFAM" id="SSF53187">
    <property type="entry name" value="Zn-dependent exopeptidases"/>
    <property type="match status" value="1"/>
</dbReference>
<keyword evidence="3" id="KW-1185">Reference proteome</keyword>
<dbReference type="Pfam" id="PF01546">
    <property type="entry name" value="Peptidase_M20"/>
    <property type="match status" value="1"/>
</dbReference>
<gene>
    <name evidence="2" type="ORF">IAI60_09040</name>
</gene>
<dbReference type="PANTHER" id="PTHR30575">
    <property type="entry name" value="PEPTIDASE M20"/>
    <property type="match status" value="1"/>
</dbReference>
<dbReference type="NCBIfam" id="TIGR01891">
    <property type="entry name" value="amidohydrolases"/>
    <property type="match status" value="1"/>
</dbReference>
<reference evidence="2 3" key="1">
    <citation type="submission" date="2020-09" db="EMBL/GenBank/DDBJ databases">
        <title>Roseomonas.</title>
        <authorList>
            <person name="Zhu W."/>
        </authorList>
    </citation>
    <scope>NUCLEOTIDE SEQUENCE [LARGE SCALE GENOMIC DNA]</scope>
    <source>
        <strain evidence="2 3">1311</strain>
    </source>
</reference>
<keyword evidence="1" id="KW-0378">Hydrolase</keyword>
<dbReference type="InterPro" id="IPR052030">
    <property type="entry name" value="Peptidase_M20/M20A_hydrolases"/>
</dbReference>
<evidence type="ECO:0000313" key="2">
    <source>
        <dbReference type="EMBL" id="MBO1074753.1"/>
    </source>
</evidence>
<dbReference type="SUPFAM" id="SSF55031">
    <property type="entry name" value="Bacterial exopeptidase dimerisation domain"/>
    <property type="match status" value="1"/>
</dbReference>
<dbReference type="RefSeq" id="WP_207446523.1">
    <property type="nucleotide sequence ID" value="NZ_CP061091.1"/>
</dbReference>
<dbReference type="PANTHER" id="PTHR30575:SF0">
    <property type="entry name" value="XAA-ARG DIPEPTIDASE"/>
    <property type="match status" value="1"/>
</dbReference>
<proteinExistence type="predicted"/>
<sequence length="473" mass="50411">MQNTEEIWRLVDDRQQPFIELSDTVWGMPELAYNEHRSVAEHKKVLEAHDFRITENVAGIPTAIMGEAGEDGPVIAILGEYDALPGLSQEAGVAEHRPIPGDGHGHGCGHNLLGAGALLAATAVKDYLAKNGIKGRVRYYGCPAEEGGAAKAFMVREGAFKDVDIAISWHPAPFAAVNEANSLANTRIDFTFVGRSSHAAVAPHLGRSALDAVELMNVGVNYMREHMPSDARIHYAYLDAGGIAPNVVQGKATVRYLIRATDLPGLRGLVERVRKIADGAALMTETTVSTKVVSAVSNLLGNSPLERAMQNNIERLGPPPFDDEDRAFAAEIQKTLTPEDIASAFKRMGVPVRRGVPLADQIIPLEAKGAAMVGSTDVGDVSWVVPTVQARGATYAIGTPGHSWQLTAQGKSPLAHKGMVHVAKIMAGVAVDALRDPKLIEAAKADLAERTAADPYVCPLPDDLSPPIHMGKA</sequence>
<dbReference type="InterPro" id="IPR017145">
    <property type="entry name" value="Aminobenzoyl-glu_utiliz_pB"/>
</dbReference>
<dbReference type="PIRSF" id="PIRSF037227">
    <property type="entry name" value="Aminobenzoyl-glu_utiliz_pB"/>
    <property type="match status" value="1"/>
</dbReference>
<dbReference type="Proteomes" id="UP001518990">
    <property type="component" value="Unassembled WGS sequence"/>
</dbReference>
<dbReference type="CDD" id="cd05673">
    <property type="entry name" value="M20_Acy1L2_AbgB"/>
    <property type="match status" value="1"/>
</dbReference>
<dbReference type="InterPro" id="IPR036264">
    <property type="entry name" value="Bact_exopeptidase_dim_dom"/>
</dbReference>
<dbReference type="Gene3D" id="3.30.70.360">
    <property type="match status" value="1"/>
</dbReference>
<organism evidence="2 3">
    <name type="scientific">Roseomonas marmotae</name>
    <dbReference type="NCBI Taxonomy" id="2768161"/>
    <lineage>
        <taxon>Bacteria</taxon>
        <taxon>Pseudomonadati</taxon>
        <taxon>Pseudomonadota</taxon>
        <taxon>Alphaproteobacteria</taxon>
        <taxon>Acetobacterales</taxon>
        <taxon>Roseomonadaceae</taxon>
        <taxon>Roseomonas</taxon>
    </lineage>
</organism>
<dbReference type="InterPro" id="IPR017439">
    <property type="entry name" value="Amidohydrolase"/>
</dbReference>
<name>A0ABS3KBB7_9PROT</name>
<accession>A0ABS3KBB7</accession>
<dbReference type="EMBL" id="JACTNF010000008">
    <property type="protein sequence ID" value="MBO1074753.1"/>
    <property type="molecule type" value="Genomic_DNA"/>
</dbReference>
<dbReference type="InterPro" id="IPR002933">
    <property type="entry name" value="Peptidase_M20"/>
</dbReference>
<dbReference type="Gene3D" id="3.40.630.10">
    <property type="entry name" value="Zn peptidases"/>
    <property type="match status" value="1"/>
</dbReference>
<evidence type="ECO:0000313" key="3">
    <source>
        <dbReference type="Proteomes" id="UP001518990"/>
    </source>
</evidence>
<evidence type="ECO:0000256" key="1">
    <source>
        <dbReference type="ARBA" id="ARBA00022801"/>
    </source>
</evidence>
<protein>
    <submittedName>
        <fullName evidence="2">Amidohydrolase</fullName>
    </submittedName>
</protein>
<comment type="caution">
    <text evidence="2">The sequence shown here is derived from an EMBL/GenBank/DDBJ whole genome shotgun (WGS) entry which is preliminary data.</text>
</comment>